<dbReference type="EMBL" id="CAUYUJ010016425">
    <property type="protein sequence ID" value="CAK0865186.1"/>
    <property type="molecule type" value="Genomic_DNA"/>
</dbReference>
<comment type="catalytic activity">
    <reaction evidence="8">
        <text>ATP + H2O = ADP + phosphate + H(+)</text>
        <dbReference type="Rhea" id="RHEA:13065"/>
        <dbReference type="ChEBI" id="CHEBI:15377"/>
        <dbReference type="ChEBI" id="CHEBI:15378"/>
        <dbReference type="ChEBI" id="CHEBI:30616"/>
        <dbReference type="ChEBI" id="CHEBI:43474"/>
        <dbReference type="ChEBI" id="CHEBI:456216"/>
    </reaction>
</comment>
<accession>A0ABN9UY35</accession>
<feature type="repeat" description="HEAT" evidence="9">
    <location>
        <begin position="245"/>
        <end position="283"/>
    </location>
</feature>
<reference evidence="12" key="1">
    <citation type="submission" date="2023-10" db="EMBL/GenBank/DDBJ databases">
        <authorList>
            <person name="Chen Y."/>
            <person name="Shah S."/>
            <person name="Dougan E. K."/>
            <person name="Thang M."/>
            <person name="Chan C."/>
        </authorList>
    </citation>
    <scope>NUCLEOTIDE SEQUENCE [LARGE SCALE GENOMIC DNA]</scope>
</reference>
<dbReference type="InterPro" id="IPR027417">
    <property type="entry name" value="P-loop_NTPase"/>
</dbReference>
<feature type="region of interest" description="Disordered" evidence="10">
    <location>
        <begin position="557"/>
        <end position="578"/>
    </location>
</feature>
<evidence type="ECO:0000256" key="8">
    <source>
        <dbReference type="ARBA" id="ARBA00049360"/>
    </source>
</evidence>
<evidence type="ECO:0000256" key="7">
    <source>
        <dbReference type="ARBA" id="ARBA00022917"/>
    </source>
</evidence>
<dbReference type="SUPFAM" id="SSF52540">
    <property type="entry name" value="P-loop containing nucleoside triphosphate hydrolases"/>
    <property type="match status" value="1"/>
</dbReference>
<dbReference type="InterPro" id="IPR050611">
    <property type="entry name" value="ABCF"/>
</dbReference>
<dbReference type="PANTHER" id="PTHR19211">
    <property type="entry name" value="ATP-BINDING TRANSPORT PROTEIN-RELATED"/>
    <property type="match status" value="1"/>
</dbReference>
<feature type="domain" description="ABC transporter" evidence="11">
    <location>
        <begin position="690"/>
        <end position="910"/>
    </location>
</feature>
<dbReference type="InterPro" id="IPR011989">
    <property type="entry name" value="ARM-like"/>
</dbReference>
<sequence length="985" mass="106312">MAEIDAALGGSGKDAAAAKARAVERLAAMASQTPFVLPRLEKLVALFKDSKLGAPAIKAASAIVDGVAPKGHGVAAVAVPVLLTGMESKEWKVKAGCIEVLLPCLRQMDESTPAQLAQCLPLIVPRLAECALEVRAEVRTATTSVLRDIGSRVASPEIKKLSQDLVTALAEPTNQKHTQAVLAKMGNQTFLSLIDPASLSLLMPVVVRGLKERDCSSKKWSAQIFGSTSMLVQDVETIRPYLKAVLPMLQEALTDPVAEVQREAAKAFGVLEQVLPEYSRRRNQPYLFGKLRSGALGEQLGSALALAEVLLKMDKSQVPELVPEIQAGATDEKASVRRGFLELLDAMPHAMKMDFVPFIAKLFPPMLMGISGDKDKDEDAGLKAATSLVGRFGDLCPHLLLPGFEQVYWATLHGETAEERSRQQVVRDKAAMLLGKMAEKILEHKKFGQDLLTTDDCSDKATREGVLVLLFIMVRDKDASVKRYANGAWKTSGGAPKLTKAIMPRIEETLAKMRAGDLGLGAQKHAALIVEELVKSGEMEAPAGDEPEAAGRFQLDAPETKDGSEASRIAAGKEPESGFEELSMQRMLSGSGDKIADVLEGQMELQALPGDVMSQLCHVASSVIKEGQKRKSSGPKIAAQLAETLKAVAEMPAEAMQCIEKVAEPIARAALGDSFDATAGVGEGDDEILLRVESLLLMYGAGHLLLKDTTLEMKKNHRYGVVGQNGAGKTTLMKEIANHRIVGMPQDLKCVHVDDSKLSLMSKSHLTCVEYGIKMAKDIGVHDATKQTLLEVGFPENMHDLPVSELSTGWRMKLTLLVNMLKHADLVLLDEPTNHLDEESVSWLGDYVQSIKNSSVMVISHEPKFLNKVCTDIMAYVDRKLEYTPGDFTAFAAAKGLTKEQIDAMLSGNLSFDTKKKKADGEEGDGEEDAAVTAPVSGPPKLSFPIPGTMEGVKSGSKAVLEAKNLWFQYGKGKARWRTSSGRRT</sequence>
<comment type="similarity">
    <text evidence="2">Belongs to the ABC transporter superfamily. ABCF family. EF3 subfamily.</text>
</comment>
<dbReference type="SMART" id="SM00382">
    <property type="entry name" value="AAA"/>
    <property type="match status" value="1"/>
</dbReference>
<dbReference type="Gene3D" id="1.25.10.10">
    <property type="entry name" value="Leucine-rich Repeat Variant"/>
    <property type="match status" value="2"/>
</dbReference>
<keyword evidence="5" id="KW-0251">Elongation factor</keyword>
<proteinExistence type="inferred from homology"/>
<dbReference type="Pfam" id="PF24987">
    <property type="entry name" value="HEAT_EF3_N"/>
    <property type="match status" value="1"/>
</dbReference>
<dbReference type="Pfam" id="PF24984">
    <property type="entry name" value="HEAT_EF3_GNC1"/>
    <property type="match status" value="1"/>
</dbReference>
<gene>
    <name evidence="12" type="ORF">PCOR1329_LOCUS52773</name>
</gene>
<evidence type="ECO:0000313" key="13">
    <source>
        <dbReference type="Proteomes" id="UP001189429"/>
    </source>
</evidence>
<dbReference type="PROSITE" id="PS50077">
    <property type="entry name" value="HEAT_REPEAT"/>
    <property type="match status" value="1"/>
</dbReference>
<dbReference type="SUPFAM" id="SSF48371">
    <property type="entry name" value="ARM repeat"/>
    <property type="match status" value="1"/>
</dbReference>
<organism evidence="12 13">
    <name type="scientific">Prorocentrum cordatum</name>
    <dbReference type="NCBI Taxonomy" id="2364126"/>
    <lineage>
        <taxon>Eukaryota</taxon>
        <taxon>Sar</taxon>
        <taxon>Alveolata</taxon>
        <taxon>Dinophyceae</taxon>
        <taxon>Prorocentrales</taxon>
        <taxon>Prorocentraceae</taxon>
        <taxon>Prorocentrum</taxon>
    </lineage>
</organism>
<evidence type="ECO:0000256" key="9">
    <source>
        <dbReference type="PROSITE-ProRule" id="PRU00103"/>
    </source>
</evidence>
<dbReference type="PROSITE" id="PS50893">
    <property type="entry name" value="ABC_TRANSPORTER_2"/>
    <property type="match status" value="1"/>
</dbReference>
<name>A0ABN9UY35_9DINO</name>
<evidence type="ECO:0000256" key="5">
    <source>
        <dbReference type="ARBA" id="ARBA00022768"/>
    </source>
</evidence>
<dbReference type="Gene3D" id="3.40.50.300">
    <property type="entry name" value="P-loop containing nucleotide triphosphate hydrolases"/>
    <property type="match status" value="1"/>
</dbReference>
<dbReference type="InterPro" id="IPR003439">
    <property type="entry name" value="ABC_transporter-like_ATP-bd"/>
</dbReference>
<keyword evidence="7" id="KW-0648">Protein biosynthesis</keyword>
<keyword evidence="3" id="KW-0677">Repeat</keyword>
<dbReference type="InterPro" id="IPR021133">
    <property type="entry name" value="HEAT_type_2"/>
</dbReference>
<evidence type="ECO:0000259" key="11">
    <source>
        <dbReference type="PROSITE" id="PS50893"/>
    </source>
</evidence>
<dbReference type="InterPro" id="IPR016024">
    <property type="entry name" value="ARM-type_fold"/>
</dbReference>
<keyword evidence="13" id="KW-1185">Reference proteome</keyword>
<evidence type="ECO:0000256" key="1">
    <source>
        <dbReference type="ARBA" id="ARBA00004815"/>
    </source>
</evidence>
<dbReference type="PANTHER" id="PTHR19211:SF5">
    <property type="entry name" value="ELONGATION FACTOR 3A-RELATED"/>
    <property type="match status" value="1"/>
</dbReference>
<comment type="pathway">
    <text evidence="1">Protein biosynthesis; polypeptide chain elongation.</text>
</comment>
<protein>
    <recommendedName>
        <fullName evidence="11">ABC transporter domain-containing protein</fullName>
    </recommendedName>
</protein>
<feature type="compositionally biased region" description="Basic and acidic residues" evidence="10">
    <location>
        <begin position="558"/>
        <end position="576"/>
    </location>
</feature>
<dbReference type="Pfam" id="PF00005">
    <property type="entry name" value="ABC_tran"/>
    <property type="match status" value="1"/>
</dbReference>
<evidence type="ECO:0000256" key="3">
    <source>
        <dbReference type="ARBA" id="ARBA00022737"/>
    </source>
</evidence>
<evidence type="ECO:0000256" key="10">
    <source>
        <dbReference type="SAM" id="MobiDB-lite"/>
    </source>
</evidence>
<feature type="region of interest" description="Disordered" evidence="10">
    <location>
        <begin position="914"/>
        <end position="944"/>
    </location>
</feature>
<keyword evidence="6" id="KW-0067">ATP-binding</keyword>
<dbReference type="InterPro" id="IPR003593">
    <property type="entry name" value="AAA+_ATPase"/>
</dbReference>
<evidence type="ECO:0000256" key="6">
    <source>
        <dbReference type="ARBA" id="ARBA00022840"/>
    </source>
</evidence>
<comment type="caution">
    <text evidence="12">The sequence shown here is derived from an EMBL/GenBank/DDBJ whole genome shotgun (WGS) entry which is preliminary data.</text>
</comment>
<evidence type="ECO:0000256" key="2">
    <source>
        <dbReference type="ARBA" id="ARBA00011054"/>
    </source>
</evidence>
<dbReference type="Proteomes" id="UP001189429">
    <property type="component" value="Unassembled WGS sequence"/>
</dbReference>
<evidence type="ECO:0000256" key="4">
    <source>
        <dbReference type="ARBA" id="ARBA00022741"/>
    </source>
</evidence>
<evidence type="ECO:0000313" key="12">
    <source>
        <dbReference type="EMBL" id="CAK0865186.1"/>
    </source>
</evidence>
<keyword evidence="4" id="KW-0547">Nucleotide-binding</keyword>